<dbReference type="EMBL" id="MU155653">
    <property type="protein sequence ID" value="KAF9471609.1"/>
    <property type="molecule type" value="Genomic_DNA"/>
</dbReference>
<evidence type="ECO:0000313" key="3">
    <source>
        <dbReference type="Proteomes" id="UP000807469"/>
    </source>
</evidence>
<gene>
    <name evidence="2" type="ORF">BDN70DRAFT_901212</name>
</gene>
<reference evidence="2" key="1">
    <citation type="submission" date="2020-11" db="EMBL/GenBank/DDBJ databases">
        <authorList>
            <consortium name="DOE Joint Genome Institute"/>
            <person name="Ahrendt S."/>
            <person name="Riley R."/>
            <person name="Andreopoulos W."/>
            <person name="Labutti K."/>
            <person name="Pangilinan J."/>
            <person name="Ruiz-Duenas F.J."/>
            <person name="Barrasa J.M."/>
            <person name="Sanchez-Garcia M."/>
            <person name="Camarero S."/>
            <person name="Miyauchi S."/>
            <person name="Serrano A."/>
            <person name="Linde D."/>
            <person name="Babiker R."/>
            <person name="Drula E."/>
            <person name="Ayuso-Fernandez I."/>
            <person name="Pacheco R."/>
            <person name="Padilla G."/>
            <person name="Ferreira P."/>
            <person name="Barriuso J."/>
            <person name="Kellner H."/>
            <person name="Castanera R."/>
            <person name="Alfaro M."/>
            <person name="Ramirez L."/>
            <person name="Pisabarro A.G."/>
            <person name="Kuo A."/>
            <person name="Tritt A."/>
            <person name="Lipzen A."/>
            <person name="He G."/>
            <person name="Yan M."/>
            <person name="Ng V."/>
            <person name="Cullen D."/>
            <person name="Martin F."/>
            <person name="Rosso M.-N."/>
            <person name="Henrissat B."/>
            <person name="Hibbett D."/>
            <person name="Martinez A.T."/>
            <person name="Grigoriev I.V."/>
        </authorList>
    </citation>
    <scope>NUCLEOTIDE SEQUENCE</scope>
    <source>
        <strain evidence="2">CIRM-BRFM 674</strain>
    </source>
</reference>
<accession>A0A9P6CT01</accession>
<dbReference type="AlphaFoldDB" id="A0A9P6CT01"/>
<proteinExistence type="predicted"/>
<sequence>MSILCESSVVAVGSDSDYTRWRYEHDGYLREDTRSNVYYTPPETPNQQLELLLHTPSSSSSNPSFPGIAISNHLPSESQPDSSTKPESAIRSTSPTSLLTQELVDVGEEVLSAYDAVRVKSASPSPEILSKNPFSTFSTEELEAYYSAAVDVRNALDLRKSVVKADIGDSLEVILPKLSLYQRDDAVLDVMTCLHPASTQDPGALSEVVLSLWSKLNPSWQPCMRAAAQCWQKTAVQEKGFLFTPASRFRQTLRQFILDALSFQSLLRIFHGQIGWQEWAVVLNDEVKGSWNIEKNVDSYLLSPHPSPLAWDMDSCSQIYDGRKRELRWKENGKTREGEIYKHTTVMRVGDGLVLYNGRQPTT</sequence>
<feature type="compositionally biased region" description="Low complexity" evidence="1">
    <location>
        <begin position="56"/>
        <end position="66"/>
    </location>
</feature>
<comment type="caution">
    <text evidence="2">The sequence shown here is derived from an EMBL/GenBank/DDBJ whole genome shotgun (WGS) entry which is preliminary data.</text>
</comment>
<protein>
    <submittedName>
        <fullName evidence="2">Uncharacterized protein</fullName>
    </submittedName>
</protein>
<dbReference type="OrthoDB" id="3119724at2759"/>
<evidence type="ECO:0000256" key="1">
    <source>
        <dbReference type="SAM" id="MobiDB-lite"/>
    </source>
</evidence>
<evidence type="ECO:0000313" key="2">
    <source>
        <dbReference type="EMBL" id="KAF9471609.1"/>
    </source>
</evidence>
<feature type="region of interest" description="Disordered" evidence="1">
    <location>
        <begin position="54"/>
        <end position="96"/>
    </location>
</feature>
<feature type="compositionally biased region" description="Polar residues" evidence="1">
    <location>
        <begin position="73"/>
        <end position="96"/>
    </location>
</feature>
<organism evidence="2 3">
    <name type="scientific">Pholiota conissans</name>
    <dbReference type="NCBI Taxonomy" id="109636"/>
    <lineage>
        <taxon>Eukaryota</taxon>
        <taxon>Fungi</taxon>
        <taxon>Dikarya</taxon>
        <taxon>Basidiomycota</taxon>
        <taxon>Agaricomycotina</taxon>
        <taxon>Agaricomycetes</taxon>
        <taxon>Agaricomycetidae</taxon>
        <taxon>Agaricales</taxon>
        <taxon>Agaricineae</taxon>
        <taxon>Strophariaceae</taxon>
        <taxon>Pholiota</taxon>
    </lineage>
</organism>
<keyword evidence="3" id="KW-1185">Reference proteome</keyword>
<name>A0A9P6CT01_9AGAR</name>
<dbReference type="Proteomes" id="UP000807469">
    <property type="component" value="Unassembled WGS sequence"/>
</dbReference>